<evidence type="ECO:0000256" key="4">
    <source>
        <dbReference type="ARBA" id="ARBA00022737"/>
    </source>
</evidence>
<keyword evidence="3 7" id="KW-0732">Signal</keyword>
<dbReference type="OrthoDB" id="9807299at2"/>
<dbReference type="PROSITE" id="PS51257">
    <property type="entry name" value="PROKAR_LIPOPROTEIN"/>
    <property type="match status" value="1"/>
</dbReference>
<organism evidence="10 11">
    <name type="scientific">Dysgonomonas mossii</name>
    <dbReference type="NCBI Taxonomy" id="163665"/>
    <lineage>
        <taxon>Bacteria</taxon>
        <taxon>Pseudomonadati</taxon>
        <taxon>Bacteroidota</taxon>
        <taxon>Bacteroidia</taxon>
        <taxon>Bacteroidales</taxon>
        <taxon>Dysgonomonadaceae</taxon>
        <taxon>Dysgonomonas</taxon>
    </lineage>
</organism>
<dbReference type="EMBL" id="SPPK01000004">
    <property type="protein sequence ID" value="TFU88873.1"/>
    <property type="molecule type" value="Genomic_DNA"/>
</dbReference>
<evidence type="ECO:0000313" key="10">
    <source>
        <dbReference type="EMBL" id="TFU88873.1"/>
    </source>
</evidence>
<dbReference type="InterPro" id="IPR056441">
    <property type="entry name" value="Beta-barrel_GLAA-B_II"/>
</dbReference>
<evidence type="ECO:0000256" key="7">
    <source>
        <dbReference type="SAM" id="SignalP"/>
    </source>
</evidence>
<dbReference type="Pfam" id="PF23763">
    <property type="entry name" value="Beta-barrel_GLAA-B_I"/>
    <property type="match status" value="1"/>
</dbReference>
<dbReference type="AlphaFoldDB" id="A0A4Y9IK76"/>
<reference evidence="10 11" key="1">
    <citation type="submission" date="2019-03" db="EMBL/GenBank/DDBJ databases">
        <title>Diversity of the mouse oral microbiome.</title>
        <authorList>
            <person name="Joseph S."/>
            <person name="Aduse-Opoku J."/>
            <person name="Curtis M."/>
            <person name="Wade W."/>
            <person name="Hashim A."/>
        </authorList>
    </citation>
    <scope>NUCLEOTIDE SEQUENCE [LARGE SCALE GENOMIC DNA]</scope>
    <source>
        <strain evidence="10 11">P11</strain>
    </source>
</reference>
<keyword evidence="5" id="KW-0378">Hydrolase</keyword>
<gene>
    <name evidence="10" type="ORF">E4T88_13480</name>
</gene>
<keyword evidence="6" id="KW-0326">Glycosidase</keyword>
<evidence type="ECO:0000256" key="3">
    <source>
        <dbReference type="ARBA" id="ARBA00022729"/>
    </source>
</evidence>
<dbReference type="InterPro" id="IPR057275">
    <property type="entry name" value="Beta-barrel_GLAA-B_I"/>
</dbReference>
<feature type="domain" description="GLAA-B beta-barrel" evidence="8">
    <location>
        <begin position="137"/>
        <end position="233"/>
    </location>
</feature>
<comment type="catalytic activity">
    <reaction evidence="2">
        <text>Hydrolysis of terminal, non-reducing branched (1-&gt;3)-alpha-D-galactosidic residues, producing free D-galactose.</text>
        <dbReference type="EC" id="3.2.1.n1"/>
    </reaction>
</comment>
<dbReference type="InterPro" id="IPR011050">
    <property type="entry name" value="Pectin_lyase_fold/virulence"/>
</dbReference>
<proteinExistence type="predicted"/>
<dbReference type="GO" id="GO:0004557">
    <property type="term" value="F:alpha-galactosidase activity"/>
    <property type="evidence" value="ECO:0007669"/>
    <property type="project" value="UniProtKB-EC"/>
</dbReference>
<evidence type="ECO:0000256" key="1">
    <source>
        <dbReference type="ARBA" id="ARBA00001255"/>
    </source>
</evidence>
<dbReference type="RefSeq" id="WP_135106277.1">
    <property type="nucleotide sequence ID" value="NZ_JADGKW010000004.1"/>
</dbReference>
<evidence type="ECO:0000259" key="8">
    <source>
        <dbReference type="Pfam" id="PF23763"/>
    </source>
</evidence>
<dbReference type="Gene3D" id="2.160.20.10">
    <property type="entry name" value="Single-stranded right-handed beta-helix, Pectin lyase-like"/>
    <property type="match status" value="1"/>
</dbReference>
<evidence type="ECO:0000256" key="6">
    <source>
        <dbReference type="ARBA" id="ARBA00023295"/>
    </source>
</evidence>
<feature type="chain" id="PRO_5021307393" evidence="7">
    <location>
        <begin position="17"/>
        <end position="618"/>
    </location>
</feature>
<name>A0A4Y9IK76_9BACT</name>
<accession>A0A4Y9IK76</accession>
<feature type="domain" description="GLAA-B beta-barrel" evidence="9">
    <location>
        <begin position="346"/>
        <end position="404"/>
    </location>
</feature>
<sequence length="618" mass="69455">MNKVLALIIYVCASLAASCSQRVTVVKIPLDGRNDYTYIVLEVLQQNKTGNLLLEFEKGVYNFYPEKAKGMFVSVSNNDNGYKKIAFYLNEMKNVEIRGNGTEFLFHGSIVPFYINRCSDVSVSGINIDYNTSFILEGKVVANNPINKSIDIKLRGDIKYEVKGTRMFYNGYDWSQPLGQNIVFDPTTNAPYYYTSKYLHLDWKRELIAQDLGNHTIRLSGFDAVEVPPIGSIYIDKGPYKKNRIVPGIILHSSSAINLSNINIYMAGAMALIGENTENVTLKKFNVKLREGSGRYISASADATHFVNCRGTIRFDDCIFENMLDDATNVHGTYMIVNEFLSDDCIALQFGHLQQEGFSFASIGDTLQLVDRTSLLPVSRFVVKEVNIINDDYWTIRSETPLPSVGKSMHLAVENLTNTASLVMQRCTVKNNRARSILISTPKPVLIEDNYFDSMMAGILIAGDANSWFESGYVTDVVIRNNTFVNMGKGGEAPQSVLQISPEIPKSERSKGYYHGKIVFENNLIKTFDSQVIYALSANELIIKNNKFVETNDYKPIFEGLSFIDVQNCNSVSIEGNSFEGNRDVEVSASECKNVVLKKQKGFKKDIVNKPNRFFYQQ</sequence>
<dbReference type="Proteomes" id="UP000298285">
    <property type="component" value="Unassembled WGS sequence"/>
</dbReference>
<protein>
    <submittedName>
        <fullName evidence="10">Uncharacterized protein</fullName>
    </submittedName>
</protein>
<comment type="catalytic activity">
    <reaction evidence="1">
        <text>Hydrolysis of terminal, non-reducing alpha-D-galactose residues in alpha-D-galactosides, including galactose oligosaccharides, galactomannans and galactolipids.</text>
        <dbReference type="EC" id="3.2.1.22"/>
    </reaction>
</comment>
<feature type="signal peptide" evidence="7">
    <location>
        <begin position="1"/>
        <end position="16"/>
    </location>
</feature>
<evidence type="ECO:0000256" key="2">
    <source>
        <dbReference type="ARBA" id="ARBA00001271"/>
    </source>
</evidence>
<dbReference type="Pfam" id="PF23764">
    <property type="entry name" value="Beta-barrel_GLAA-B_II"/>
    <property type="match status" value="1"/>
</dbReference>
<evidence type="ECO:0000313" key="11">
    <source>
        <dbReference type="Proteomes" id="UP000298285"/>
    </source>
</evidence>
<evidence type="ECO:0000256" key="5">
    <source>
        <dbReference type="ARBA" id="ARBA00022801"/>
    </source>
</evidence>
<comment type="caution">
    <text evidence="10">The sequence shown here is derived from an EMBL/GenBank/DDBJ whole genome shotgun (WGS) entry which is preliminary data.</text>
</comment>
<dbReference type="InterPro" id="IPR012334">
    <property type="entry name" value="Pectin_lyas_fold"/>
</dbReference>
<dbReference type="SUPFAM" id="SSF51126">
    <property type="entry name" value="Pectin lyase-like"/>
    <property type="match status" value="1"/>
</dbReference>
<evidence type="ECO:0000259" key="9">
    <source>
        <dbReference type="Pfam" id="PF23764"/>
    </source>
</evidence>
<keyword evidence="4" id="KW-0677">Repeat</keyword>